<dbReference type="SUPFAM" id="SSF57756">
    <property type="entry name" value="Retrovirus zinc finger-like domains"/>
    <property type="match status" value="1"/>
</dbReference>
<dbReference type="Pfam" id="PF14223">
    <property type="entry name" value="Retrotran_gag_2"/>
    <property type="match status" value="1"/>
</dbReference>
<evidence type="ECO:0000313" key="5">
    <source>
        <dbReference type="EMBL" id="EOY03245.1"/>
    </source>
</evidence>
<dbReference type="AlphaFoldDB" id="A0A061EE44"/>
<dbReference type="PANTHER" id="PTHR42648">
    <property type="entry name" value="TRANSPOSASE, PUTATIVE-RELATED"/>
    <property type="match status" value="1"/>
</dbReference>
<dbReference type="InterPro" id="IPR036397">
    <property type="entry name" value="RNaseH_sf"/>
</dbReference>
<dbReference type="Pfam" id="PF13976">
    <property type="entry name" value="gag_pre-integrs"/>
    <property type="match status" value="1"/>
</dbReference>
<evidence type="ECO:0000259" key="3">
    <source>
        <dbReference type="PROSITE" id="PS50158"/>
    </source>
</evidence>
<dbReference type="HOGENOM" id="CLU_699102_0_0_1"/>
<dbReference type="EMBL" id="CM001882">
    <property type="protein sequence ID" value="EOY03245.1"/>
    <property type="molecule type" value="Genomic_DNA"/>
</dbReference>
<feature type="domain" description="CCHC-type" evidence="3">
    <location>
        <begin position="155"/>
        <end position="169"/>
    </location>
</feature>
<dbReference type="GO" id="GO:0015074">
    <property type="term" value="P:DNA integration"/>
    <property type="evidence" value="ECO:0007669"/>
    <property type="project" value="InterPro"/>
</dbReference>
<dbReference type="InterPro" id="IPR025724">
    <property type="entry name" value="GAG-pre-integrase_dom"/>
</dbReference>
<keyword evidence="1" id="KW-0863">Zinc-finger</keyword>
<dbReference type="PANTHER" id="PTHR42648:SF21">
    <property type="entry name" value="CYSTEINE-RICH RLK (RECEPTOR-LIKE PROTEIN KINASE) 8"/>
    <property type="match status" value="1"/>
</dbReference>
<evidence type="ECO:0000313" key="6">
    <source>
        <dbReference type="Proteomes" id="UP000026915"/>
    </source>
</evidence>
<reference evidence="5 6" key="1">
    <citation type="journal article" date="2013" name="Genome Biol.">
        <title>The genome sequence of the most widely cultivated cacao type and its use to identify candidate genes regulating pod color.</title>
        <authorList>
            <person name="Motamayor J.C."/>
            <person name="Mockaitis K."/>
            <person name="Schmutz J."/>
            <person name="Haiminen N."/>
            <person name="Iii D.L."/>
            <person name="Cornejo O."/>
            <person name="Findley S.D."/>
            <person name="Zheng P."/>
            <person name="Utro F."/>
            <person name="Royaert S."/>
            <person name="Saski C."/>
            <person name="Jenkins J."/>
            <person name="Podicheti R."/>
            <person name="Zhao M."/>
            <person name="Scheffler B.E."/>
            <person name="Stack J.C."/>
            <person name="Feltus F.A."/>
            <person name="Mustiga G.M."/>
            <person name="Amores F."/>
            <person name="Phillips W."/>
            <person name="Marelli J.P."/>
            <person name="May G.D."/>
            <person name="Shapiro H."/>
            <person name="Ma J."/>
            <person name="Bustamante C.D."/>
            <person name="Schnell R.J."/>
            <person name="Main D."/>
            <person name="Gilbert D."/>
            <person name="Parida L."/>
            <person name="Kuhn D.N."/>
        </authorList>
    </citation>
    <scope>NUCLEOTIDE SEQUENCE [LARGE SCALE GENOMIC DNA]</scope>
    <source>
        <strain evidence="6">cv. Matina 1-6</strain>
    </source>
</reference>
<dbReference type="GO" id="GO:0008270">
    <property type="term" value="F:zinc ion binding"/>
    <property type="evidence" value="ECO:0007669"/>
    <property type="project" value="UniProtKB-KW"/>
</dbReference>
<dbReference type="OMA" id="AEMICYE"/>
<dbReference type="Proteomes" id="UP000026915">
    <property type="component" value="Chromosome 4"/>
</dbReference>
<dbReference type="InterPro" id="IPR039537">
    <property type="entry name" value="Retrotran_Ty1/copia-like"/>
</dbReference>
<dbReference type="eggNOG" id="KOG0017">
    <property type="taxonomic scope" value="Eukaryota"/>
</dbReference>
<dbReference type="SUPFAM" id="SSF53098">
    <property type="entry name" value="Ribonuclease H-like"/>
    <property type="match status" value="1"/>
</dbReference>
<feature type="coiled-coil region" evidence="2">
    <location>
        <begin position="62"/>
        <end position="96"/>
    </location>
</feature>
<keyword evidence="1" id="KW-0479">Metal-binding</keyword>
<dbReference type="PROSITE" id="PS50994">
    <property type="entry name" value="INTEGRASE"/>
    <property type="match status" value="1"/>
</dbReference>
<evidence type="ECO:0000256" key="1">
    <source>
        <dbReference type="PROSITE-ProRule" id="PRU00047"/>
    </source>
</evidence>
<name>A0A061EE44_THECC</name>
<dbReference type="InParanoid" id="A0A061EE44"/>
<keyword evidence="1" id="KW-0862">Zinc</keyword>
<protein>
    <recommendedName>
        <fullName evidence="7">CCHC-type domain-containing protein</fullName>
    </recommendedName>
</protein>
<evidence type="ECO:0008006" key="7">
    <source>
        <dbReference type="Google" id="ProtNLM"/>
    </source>
</evidence>
<dbReference type="Gene3D" id="3.30.420.10">
    <property type="entry name" value="Ribonuclease H-like superfamily/Ribonuclease H"/>
    <property type="match status" value="1"/>
</dbReference>
<dbReference type="GO" id="GO:0003676">
    <property type="term" value="F:nucleic acid binding"/>
    <property type="evidence" value="ECO:0007669"/>
    <property type="project" value="InterPro"/>
</dbReference>
<dbReference type="Pfam" id="PF00098">
    <property type="entry name" value="zf-CCHC"/>
    <property type="match status" value="1"/>
</dbReference>
<dbReference type="InterPro" id="IPR036875">
    <property type="entry name" value="Znf_CCHC_sf"/>
</dbReference>
<keyword evidence="2" id="KW-0175">Coiled coil</keyword>
<dbReference type="InterPro" id="IPR001878">
    <property type="entry name" value="Znf_CCHC"/>
</dbReference>
<dbReference type="InterPro" id="IPR012337">
    <property type="entry name" value="RNaseH-like_sf"/>
</dbReference>
<dbReference type="InterPro" id="IPR001584">
    <property type="entry name" value="Integrase_cat-core"/>
</dbReference>
<dbReference type="Gene3D" id="4.10.60.10">
    <property type="entry name" value="Zinc finger, CCHC-type"/>
    <property type="match status" value="1"/>
</dbReference>
<dbReference type="Gramene" id="EOY03245">
    <property type="protein sequence ID" value="EOY03245"/>
    <property type="gene ID" value="TCM_017953"/>
</dbReference>
<keyword evidence="6" id="KW-1185">Reference proteome</keyword>
<feature type="domain" description="Integrase catalytic" evidence="4">
    <location>
        <begin position="357"/>
        <end position="395"/>
    </location>
</feature>
<accession>A0A061EE44</accession>
<evidence type="ECO:0000256" key="2">
    <source>
        <dbReference type="SAM" id="Coils"/>
    </source>
</evidence>
<proteinExistence type="predicted"/>
<evidence type="ECO:0000259" key="4">
    <source>
        <dbReference type="PROSITE" id="PS50994"/>
    </source>
</evidence>
<dbReference type="PROSITE" id="PS50158">
    <property type="entry name" value="ZF_CCHC"/>
    <property type="match status" value="1"/>
</dbReference>
<sequence>MFDRFTNITNKLSQLGKPIPKHELVKRLLRSLPKSWKPKVTTIREAKDLNIIILDEICGSLLTHALELKEEEEEDRREAKEKKKSIALKASILEEDLEELSCDDDEELALVARKFRKLMSRRNQRLTRRGFRKNQGASWKIRNKNDSNKKAEMICYECKKLGHFKSECPLLKDETPKKNKKSKKAMVAAAWSDSDTSSFETDDEKSEERANICLMAQEDETEVPSSPCINSYDDLQDEYECLYDEFAKLFSKYKSLKKKLDKRKGGTVSFGDDSKGRIHGIDLEVNSEVCLVANAENDSWLWHRRLGHVSMHTMSKLIKKNLVAGLPELKFENDRICDACQLGKQVRISFKSKKIVSTSRPLELLHIDLFGPISTTSLGGKSYGFVIIDDYSRYT</sequence>
<gene>
    <name evidence="5" type="ORF">TCM_017953</name>
</gene>
<dbReference type="SMART" id="SM00343">
    <property type="entry name" value="ZnF_C2HC"/>
    <property type="match status" value="1"/>
</dbReference>
<organism evidence="5 6">
    <name type="scientific">Theobroma cacao</name>
    <name type="common">Cacao</name>
    <name type="synonym">Cocoa</name>
    <dbReference type="NCBI Taxonomy" id="3641"/>
    <lineage>
        <taxon>Eukaryota</taxon>
        <taxon>Viridiplantae</taxon>
        <taxon>Streptophyta</taxon>
        <taxon>Embryophyta</taxon>
        <taxon>Tracheophyta</taxon>
        <taxon>Spermatophyta</taxon>
        <taxon>Magnoliopsida</taxon>
        <taxon>eudicotyledons</taxon>
        <taxon>Gunneridae</taxon>
        <taxon>Pentapetalae</taxon>
        <taxon>rosids</taxon>
        <taxon>malvids</taxon>
        <taxon>Malvales</taxon>
        <taxon>Malvaceae</taxon>
        <taxon>Byttnerioideae</taxon>
        <taxon>Theobroma</taxon>
    </lineage>
</organism>